<name>A0A1G8WY51_9PSEU</name>
<sequence>MDPSQQPTLTEADTAALLGTLAFVGIISLVIVVAAIVVMWKTFAKAGQPGWAAIVPIYNLYVMTQIGGRPAWWTVLLLIPGVNVVVLAILSIDIAKSFGKDAVFGIVGLWLFSIVGYAILGFGNAQYRGPAALAGQQAAYTG</sequence>
<feature type="transmembrane region" description="Helical" evidence="1">
    <location>
        <begin position="15"/>
        <end position="38"/>
    </location>
</feature>
<dbReference type="Pfam" id="PF18936">
    <property type="entry name" value="DUF5684"/>
    <property type="match status" value="1"/>
</dbReference>
<feature type="transmembrane region" description="Helical" evidence="1">
    <location>
        <begin position="72"/>
        <end position="90"/>
    </location>
</feature>
<accession>A0A1G8WY51</accession>
<evidence type="ECO:0008006" key="4">
    <source>
        <dbReference type="Google" id="ProtNLM"/>
    </source>
</evidence>
<dbReference type="RefSeq" id="WP_218130817.1">
    <property type="nucleotide sequence ID" value="NZ_FNET01000003.1"/>
</dbReference>
<dbReference type="InterPro" id="IPR043739">
    <property type="entry name" value="DUF5684"/>
</dbReference>
<organism evidence="2 3">
    <name type="scientific">Lentzea albidocapillata subsp. violacea</name>
    <dbReference type="NCBI Taxonomy" id="128104"/>
    <lineage>
        <taxon>Bacteria</taxon>
        <taxon>Bacillati</taxon>
        <taxon>Actinomycetota</taxon>
        <taxon>Actinomycetes</taxon>
        <taxon>Pseudonocardiales</taxon>
        <taxon>Pseudonocardiaceae</taxon>
        <taxon>Lentzea</taxon>
    </lineage>
</organism>
<reference evidence="3" key="1">
    <citation type="submission" date="2016-10" db="EMBL/GenBank/DDBJ databases">
        <authorList>
            <person name="Varghese N."/>
            <person name="Submissions S."/>
        </authorList>
    </citation>
    <scope>NUCLEOTIDE SEQUENCE [LARGE SCALE GENOMIC DNA]</scope>
    <source>
        <strain evidence="3">DSM 44796</strain>
    </source>
</reference>
<dbReference type="Proteomes" id="UP000199682">
    <property type="component" value="Unassembled WGS sequence"/>
</dbReference>
<dbReference type="AlphaFoldDB" id="A0A1G8WY51"/>
<keyword evidence="1" id="KW-1133">Transmembrane helix</keyword>
<gene>
    <name evidence="2" type="ORF">SAMN04488074_103323</name>
</gene>
<protein>
    <recommendedName>
        <fullName evidence="4">Signal peptidase I</fullName>
    </recommendedName>
</protein>
<evidence type="ECO:0000256" key="1">
    <source>
        <dbReference type="SAM" id="Phobius"/>
    </source>
</evidence>
<dbReference type="EMBL" id="FNET01000003">
    <property type="protein sequence ID" value="SDJ83141.1"/>
    <property type="molecule type" value="Genomic_DNA"/>
</dbReference>
<proteinExistence type="predicted"/>
<evidence type="ECO:0000313" key="2">
    <source>
        <dbReference type="EMBL" id="SDJ83141.1"/>
    </source>
</evidence>
<evidence type="ECO:0000313" key="3">
    <source>
        <dbReference type="Proteomes" id="UP000199682"/>
    </source>
</evidence>
<feature type="transmembrane region" description="Helical" evidence="1">
    <location>
        <begin position="102"/>
        <end position="120"/>
    </location>
</feature>
<keyword evidence="1" id="KW-0812">Transmembrane</keyword>
<keyword evidence="1" id="KW-0472">Membrane</keyword>